<comment type="caution">
    <text evidence="2">The sequence shown here is derived from an EMBL/GenBank/DDBJ whole genome shotgun (WGS) entry which is preliminary data.</text>
</comment>
<dbReference type="EMBL" id="BAAAMU010000011">
    <property type="protein sequence ID" value="GAA1624600.1"/>
    <property type="molecule type" value="Genomic_DNA"/>
</dbReference>
<dbReference type="Proteomes" id="UP001500064">
    <property type="component" value="Unassembled WGS sequence"/>
</dbReference>
<accession>A0ABN2F067</accession>
<evidence type="ECO:0000313" key="2">
    <source>
        <dbReference type="EMBL" id="GAA1624600.1"/>
    </source>
</evidence>
<gene>
    <name evidence="2" type="ORF">GCM10009733_021630</name>
</gene>
<proteinExistence type="predicted"/>
<evidence type="ECO:0008006" key="4">
    <source>
        <dbReference type="Google" id="ProtNLM"/>
    </source>
</evidence>
<reference evidence="2 3" key="1">
    <citation type="journal article" date="2019" name="Int. J. Syst. Evol. Microbiol.">
        <title>The Global Catalogue of Microorganisms (GCM) 10K type strain sequencing project: providing services to taxonomists for standard genome sequencing and annotation.</title>
        <authorList>
            <consortium name="The Broad Institute Genomics Platform"/>
            <consortium name="The Broad Institute Genome Sequencing Center for Infectious Disease"/>
            <person name="Wu L."/>
            <person name="Ma J."/>
        </authorList>
    </citation>
    <scope>NUCLEOTIDE SEQUENCE [LARGE SCALE GENOMIC DNA]</scope>
    <source>
        <strain evidence="2 3">JCM 13929</strain>
    </source>
</reference>
<evidence type="ECO:0000256" key="1">
    <source>
        <dbReference type="SAM" id="MobiDB-lite"/>
    </source>
</evidence>
<feature type="region of interest" description="Disordered" evidence="1">
    <location>
        <begin position="71"/>
        <end position="116"/>
    </location>
</feature>
<organism evidence="2 3">
    <name type="scientific">Nonomuraea maheshkhaliensis</name>
    <dbReference type="NCBI Taxonomy" id="419590"/>
    <lineage>
        <taxon>Bacteria</taxon>
        <taxon>Bacillati</taxon>
        <taxon>Actinomycetota</taxon>
        <taxon>Actinomycetes</taxon>
        <taxon>Streptosporangiales</taxon>
        <taxon>Streptosporangiaceae</taxon>
        <taxon>Nonomuraea</taxon>
    </lineage>
</organism>
<keyword evidence="3" id="KW-1185">Reference proteome</keyword>
<name>A0ABN2F067_9ACTN</name>
<sequence>MATCLPEAAAHPDKIFKTSARLLGAELVDGHTMAAEDGVSLNVLLGQLIRKEKARRERARQQAASRTVEACMLPGFDNPTDHSPQHQLNASDRQELPTRRSAAPSLARPSRTRSAA</sequence>
<protein>
    <recommendedName>
        <fullName evidence="4">Transposase</fullName>
    </recommendedName>
</protein>
<evidence type="ECO:0000313" key="3">
    <source>
        <dbReference type="Proteomes" id="UP001500064"/>
    </source>
</evidence>